<keyword evidence="2 9" id="KW-0808">Transferase</keyword>
<keyword evidence="5" id="KW-0418">Kinase</keyword>
<dbReference type="Proteomes" id="UP001602013">
    <property type="component" value="Unassembled WGS sequence"/>
</dbReference>
<evidence type="ECO:0000256" key="5">
    <source>
        <dbReference type="ARBA" id="ARBA00022777"/>
    </source>
</evidence>
<dbReference type="EMBL" id="JBIASD010000026">
    <property type="protein sequence ID" value="MFF3669970.1"/>
    <property type="molecule type" value="Genomic_DNA"/>
</dbReference>
<dbReference type="Gene3D" id="3.40.50.2020">
    <property type="match status" value="2"/>
</dbReference>
<keyword evidence="6" id="KW-0067">ATP-binding</keyword>
<dbReference type="EC" id="2.7.6.1" evidence="1"/>
<dbReference type="Pfam" id="PF14572">
    <property type="entry name" value="Pribosyl_synth"/>
    <property type="match status" value="1"/>
</dbReference>
<dbReference type="SMART" id="SM01400">
    <property type="entry name" value="Pribosyltran_N"/>
    <property type="match status" value="1"/>
</dbReference>
<evidence type="ECO:0000313" key="10">
    <source>
        <dbReference type="Proteomes" id="UP001602013"/>
    </source>
</evidence>
<gene>
    <name evidence="9" type="ORF">ACFYXI_30720</name>
</gene>
<dbReference type="RefSeq" id="WP_387416240.1">
    <property type="nucleotide sequence ID" value="NZ_JBIASD010000026.1"/>
</dbReference>
<dbReference type="InterPro" id="IPR005946">
    <property type="entry name" value="Rib-P_diPkinase"/>
</dbReference>
<protein>
    <recommendedName>
        <fullName evidence="1">ribose-phosphate diphosphokinase</fullName>
        <ecNumber evidence="1">2.7.6.1</ecNumber>
    </recommendedName>
</protein>
<evidence type="ECO:0000259" key="8">
    <source>
        <dbReference type="Pfam" id="PF13793"/>
    </source>
</evidence>
<evidence type="ECO:0000256" key="7">
    <source>
        <dbReference type="ARBA" id="ARBA00049535"/>
    </source>
</evidence>
<keyword evidence="4" id="KW-0547">Nucleotide-binding</keyword>
<dbReference type="NCBIfam" id="NF002320">
    <property type="entry name" value="PRK01259.1"/>
    <property type="match status" value="1"/>
</dbReference>
<sequence>MRDITVFSGSAHPELAAEICAHLGTPLHPVQIKRFANDCLEVQLQANCRERDVFLIQPLVPPVQEHLVELLLMLDAARGASAARTTVVMPHFAYARSDKKDAPRISIGARLVADLLVVAGASRVLTMTLHSPQVHGFFSVPVDHLHALRELAAHFRQYDLSNTVIVSPDLGNAKEAAAFARLLGVEVAMGAKQRLSDDRVTISSVIGDVTGRDVIVLDDEIAKGTTMIELLDRLRERKVGSIRVACTHGLFAGGAVDRLGSQSDVAEIVCTNTEPVPAAAPGSKLRVLSIAPALAEAMRRIHDGESVSALFDAP</sequence>
<name>A0ABW6SY81_9ACTN</name>
<reference evidence="9 10" key="1">
    <citation type="submission" date="2024-10" db="EMBL/GenBank/DDBJ databases">
        <title>The Natural Products Discovery Center: Release of the First 8490 Sequenced Strains for Exploring Actinobacteria Biosynthetic Diversity.</title>
        <authorList>
            <person name="Kalkreuter E."/>
            <person name="Kautsar S.A."/>
            <person name="Yang D."/>
            <person name="Bader C.D."/>
            <person name="Teijaro C.N."/>
            <person name="Fluegel L."/>
            <person name="Davis C.M."/>
            <person name="Simpson J.R."/>
            <person name="Lauterbach L."/>
            <person name="Steele A.D."/>
            <person name="Gui C."/>
            <person name="Meng S."/>
            <person name="Li G."/>
            <person name="Viehrig K."/>
            <person name="Ye F."/>
            <person name="Su P."/>
            <person name="Kiefer A.F."/>
            <person name="Nichols A."/>
            <person name="Cepeda A.J."/>
            <person name="Yan W."/>
            <person name="Fan B."/>
            <person name="Jiang Y."/>
            <person name="Adhikari A."/>
            <person name="Zheng C.-J."/>
            <person name="Schuster L."/>
            <person name="Cowan T.M."/>
            <person name="Smanski M.J."/>
            <person name="Chevrette M.G."/>
            <person name="De Carvalho L.P.S."/>
            <person name="Shen B."/>
        </authorList>
    </citation>
    <scope>NUCLEOTIDE SEQUENCE [LARGE SCALE GENOMIC DNA]</scope>
    <source>
        <strain evidence="9 10">NPDC002173</strain>
    </source>
</reference>
<dbReference type="CDD" id="cd06223">
    <property type="entry name" value="PRTases_typeI"/>
    <property type="match status" value="1"/>
</dbReference>
<evidence type="ECO:0000256" key="1">
    <source>
        <dbReference type="ARBA" id="ARBA00013247"/>
    </source>
</evidence>
<dbReference type="SUPFAM" id="SSF53271">
    <property type="entry name" value="PRTase-like"/>
    <property type="match status" value="1"/>
</dbReference>
<evidence type="ECO:0000256" key="6">
    <source>
        <dbReference type="ARBA" id="ARBA00022840"/>
    </source>
</evidence>
<dbReference type="PANTHER" id="PTHR10210:SF32">
    <property type="entry name" value="RIBOSE-PHOSPHATE PYROPHOSPHOKINASE 2"/>
    <property type="match status" value="1"/>
</dbReference>
<comment type="catalytic activity">
    <reaction evidence="7">
        <text>D-ribose 5-phosphate + ATP = 5-phospho-alpha-D-ribose 1-diphosphate + AMP + H(+)</text>
        <dbReference type="Rhea" id="RHEA:15609"/>
        <dbReference type="ChEBI" id="CHEBI:15378"/>
        <dbReference type="ChEBI" id="CHEBI:30616"/>
        <dbReference type="ChEBI" id="CHEBI:58017"/>
        <dbReference type="ChEBI" id="CHEBI:78346"/>
        <dbReference type="ChEBI" id="CHEBI:456215"/>
        <dbReference type="EC" id="2.7.6.1"/>
    </reaction>
</comment>
<proteinExistence type="predicted"/>
<keyword evidence="10" id="KW-1185">Reference proteome</keyword>
<dbReference type="NCBIfam" id="TIGR01251">
    <property type="entry name" value="ribP_PPkin"/>
    <property type="match status" value="1"/>
</dbReference>
<keyword evidence="3" id="KW-0545">Nucleotide biosynthesis</keyword>
<accession>A0ABW6SY81</accession>
<dbReference type="InterPro" id="IPR029057">
    <property type="entry name" value="PRTase-like"/>
</dbReference>
<feature type="domain" description="Ribose-phosphate pyrophosphokinase N-terminal" evidence="8">
    <location>
        <begin position="5"/>
        <end position="120"/>
    </location>
</feature>
<dbReference type="PANTHER" id="PTHR10210">
    <property type="entry name" value="RIBOSE-PHOSPHATE DIPHOSPHOKINASE FAMILY MEMBER"/>
    <property type="match status" value="1"/>
</dbReference>
<evidence type="ECO:0000256" key="3">
    <source>
        <dbReference type="ARBA" id="ARBA00022727"/>
    </source>
</evidence>
<dbReference type="Pfam" id="PF13793">
    <property type="entry name" value="Pribosyltran_N"/>
    <property type="match status" value="1"/>
</dbReference>
<evidence type="ECO:0000256" key="2">
    <source>
        <dbReference type="ARBA" id="ARBA00022679"/>
    </source>
</evidence>
<dbReference type="InterPro" id="IPR029099">
    <property type="entry name" value="Pribosyltran_N"/>
</dbReference>
<organism evidence="9 10">
    <name type="scientific">Microtetraspora malaysiensis</name>
    <dbReference type="NCBI Taxonomy" id="161358"/>
    <lineage>
        <taxon>Bacteria</taxon>
        <taxon>Bacillati</taxon>
        <taxon>Actinomycetota</taxon>
        <taxon>Actinomycetes</taxon>
        <taxon>Streptosporangiales</taxon>
        <taxon>Streptosporangiaceae</taxon>
        <taxon>Microtetraspora</taxon>
    </lineage>
</organism>
<evidence type="ECO:0000256" key="4">
    <source>
        <dbReference type="ARBA" id="ARBA00022741"/>
    </source>
</evidence>
<evidence type="ECO:0000313" key="9">
    <source>
        <dbReference type="EMBL" id="MFF3669970.1"/>
    </source>
</evidence>
<dbReference type="InterPro" id="IPR000836">
    <property type="entry name" value="PRTase_dom"/>
</dbReference>
<comment type="caution">
    <text evidence="9">The sequence shown here is derived from an EMBL/GenBank/DDBJ whole genome shotgun (WGS) entry which is preliminary data.</text>
</comment>
<dbReference type="GO" id="GO:0004749">
    <property type="term" value="F:ribose phosphate diphosphokinase activity"/>
    <property type="evidence" value="ECO:0007669"/>
    <property type="project" value="UniProtKB-EC"/>
</dbReference>